<evidence type="ECO:0000256" key="1">
    <source>
        <dbReference type="SAM" id="MobiDB-lite"/>
    </source>
</evidence>
<dbReference type="AlphaFoldDB" id="A0A221KBX5"/>
<dbReference type="EMBL" id="CP022423">
    <property type="protein sequence ID" value="ASM76337.1"/>
    <property type="molecule type" value="Genomic_DNA"/>
</dbReference>
<dbReference type="Proteomes" id="UP000199729">
    <property type="component" value="Chromosome"/>
</dbReference>
<feature type="region of interest" description="Disordered" evidence="1">
    <location>
        <begin position="1"/>
        <end position="26"/>
    </location>
</feature>
<evidence type="ECO:0000313" key="2">
    <source>
        <dbReference type="EMBL" id="ASM76337.1"/>
    </source>
</evidence>
<proteinExistence type="predicted"/>
<dbReference type="RefSeq" id="WP_089415717.1">
    <property type="nucleotide sequence ID" value="NZ_CP022423.1"/>
</dbReference>
<evidence type="ECO:0000313" key="3">
    <source>
        <dbReference type="Proteomes" id="UP000199729"/>
    </source>
</evidence>
<accession>A0A221KBX5</accession>
<gene>
    <name evidence="2" type="ORF">VITFI_CDS0558</name>
</gene>
<protein>
    <submittedName>
        <fullName evidence="2">Uncharacterized protein</fullName>
    </submittedName>
</protein>
<name>A0A221KBX5_VITFI</name>
<reference evidence="2 3" key="1">
    <citation type="submission" date="2017-07" db="EMBL/GenBank/DDBJ databases">
        <title>Complete Genome Sequence of the cosmetic ferment Vitreoscilla filiformis (ATCC15551).</title>
        <authorList>
            <person name="Contreras S."/>
            <person name="Sagory-Zalkind P."/>
            <person name="Blanquart H."/>
            <person name="Iltis A."/>
            <person name="Morand S.C."/>
        </authorList>
    </citation>
    <scope>NUCLEOTIDE SEQUENCE [LARGE SCALE GENOMIC DNA]</scope>
    <source>
        <strain evidence="2 3">ATCC 15551</strain>
    </source>
</reference>
<keyword evidence="3" id="KW-1185">Reference proteome</keyword>
<dbReference type="KEGG" id="vff:VITFI_CDS0558"/>
<sequence>MNDKKKTGPSAAGQAKPCQLHPFMGMTESNDARQPCDATLWSVLAVVDQARGVEALEGCAP</sequence>
<organism evidence="2 3">
    <name type="scientific">Vitreoscilla filiformis</name>
    <dbReference type="NCBI Taxonomy" id="63"/>
    <lineage>
        <taxon>Bacteria</taxon>
        <taxon>Pseudomonadati</taxon>
        <taxon>Pseudomonadota</taxon>
        <taxon>Betaproteobacteria</taxon>
        <taxon>Neisseriales</taxon>
        <taxon>Neisseriaceae</taxon>
        <taxon>Vitreoscilla</taxon>
    </lineage>
</organism>